<dbReference type="InterPro" id="IPR010285">
    <property type="entry name" value="DNA_helicase_pif1-like_DEAD"/>
</dbReference>
<reference evidence="5 6" key="1">
    <citation type="journal article" date="2022" name="Nat. Plants">
        <title>Genomes of leafy and leafless Platanthera orchids illuminate the evolution of mycoheterotrophy.</title>
        <authorList>
            <person name="Li M.H."/>
            <person name="Liu K.W."/>
            <person name="Li Z."/>
            <person name="Lu H.C."/>
            <person name="Ye Q.L."/>
            <person name="Zhang D."/>
            <person name="Wang J.Y."/>
            <person name="Li Y.F."/>
            <person name="Zhong Z.M."/>
            <person name="Liu X."/>
            <person name="Yu X."/>
            <person name="Liu D.K."/>
            <person name="Tu X.D."/>
            <person name="Liu B."/>
            <person name="Hao Y."/>
            <person name="Liao X.Y."/>
            <person name="Jiang Y.T."/>
            <person name="Sun W.H."/>
            <person name="Chen J."/>
            <person name="Chen Y.Q."/>
            <person name="Ai Y."/>
            <person name="Zhai J.W."/>
            <person name="Wu S.S."/>
            <person name="Zhou Z."/>
            <person name="Hsiao Y.Y."/>
            <person name="Wu W.L."/>
            <person name="Chen Y.Y."/>
            <person name="Lin Y.F."/>
            <person name="Hsu J.L."/>
            <person name="Li C.Y."/>
            <person name="Wang Z.W."/>
            <person name="Zhao X."/>
            <person name="Zhong W.Y."/>
            <person name="Ma X.K."/>
            <person name="Ma L."/>
            <person name="Huang J."/>
            <person name="Chen G.Z."/>
            <person name="Huang M.Z."/>
            <person name="Huang L."/>
            <person name="Peng D.H."/>
            <person name="Luo Y.B."/>
            <person name="Zou S.Q."/>
            <person name="Chen S.P."/>
            <person name="Lan S."/>
            <person name="Tsai W.C."/>
            <person name="Van de Peer Y."/>
            <person name="Liu Z.J."/>
        </authorList>
    </citation>
    <scope>NUCLEOTIDE SEQUENCE [LARGE SCALE GENOMIC DNA]</scope>
    <source>
        <strain evidence="5">Lor287</strain>
    </source>
</reference>
<dbReference type="PANTHER" id="PTHR10492:SF94">
    <property type="entry name" value="ATP-DEPENDENT DNA HELICASE"/>
    <property type="match status" value="1"/>
</dbReference>
<comment type="caution">
    <text evidence="5">The sequence shown here is derived from an EMBL/GenBank/DDBJ whole genome shotgun (WGS) entry which is preliminary data.</text>
</comment>
<dbReference type="Gene3D" id="3.40.50.300">
    <property type="entry name" value="P-loop containing nucleotide triphosphate hydrolases"/>
    <property type="match status" value="1"/>
</dbReference>
<dbReference type="GO" id="GO:0043139">
    <property type="term" value="F:5'-3' DNA helicase activity"/>
    <property type="evidence" value="ECO:0007669"/>
    <property type="project" value="UniProtKB-EC"/>
</dbReference>
<keyword evidence="6" id="KW-1185">Reference proteome</keyword>
<keyword evidence="1" id="KW-0347">Helicase</keyword>
<keyword evidence="1" id="KW-0067">ATP-binding</keyword>
<proteinExistence type="inferred from homology"/>
<dbReference type="SUPFAM" id="SSF52540">
    <property type="entry name" value="P-loop containing nucleoside triphosphate hydrolases"/>
    <property type="match status" value="1"/>
</dbReference>
<keyword evidence="1" id="KW-0234">DNA repair</keyword>
<comment type="similarity">
    <text evidence="1">Belongs to the helicase family.</text>
</comment>
<comment type="catalytic activity">
    <reaction evidence="1">
        <text>ATP + H2O = ADP + phosphate + H(+)</text>
        <dbReference type="Rhea" id="RHEA:13065"/>
        <dbReference type="ChEBI" id="CHEBI:15377"/>
        <dbReference type="ChEBI" id="CHEBI:15378"/>
        <dbReference type="ChEBI" id="CHEBI:30616"/>
        <dbReference type="ChEBI" id="CHEBI:43474"/>
        <dbReference type="ChEBI" id="CHEBI:456216"/>
        <dbReference type="EC" id="5.6.2.3"/>
    </reaction>
</comment>
<dbReference type="InterPro" id="IPR025476">
    <property type="entry name" value="Helitron_helicase-like"/>
</dbReference>
<dbReference type="PANTHER" id="PTHR10492">
    <property type="match status" value="1"/>
</dbReference>
<keyword evidence="1" id="KW-0547">Nucleotide-binding</keyword>
<dbReference type="EC" id="5.6.2.3" evidence="1"/>
<dbReference type="Pfam" id="PF05970">
    <property type="entry name" value="PIF1"/>
    <property type="match status" value="1"/>
</dbReference>
<dbReference type="EMBL" id="JBBWWQ010000010">
    <property type="protein sequence ID" value="KAK8937045.1"/>
    <property type="molecule type" value="Genomic_DNA"/>
</dbReference>
<dbReference type="GO" id="GO:0005524">
    <property type="term" value="F:ATP binding"/>
    <property type="evidence" value="ECO:0007669"/>
    <property type="project" value="UniProtKB-KW"/>
</dbReference>
<accession>A0AAP0G4R1</accession>
<evidence type="ECO:0000259" key="4">
    <source>
        <dbReference type="Pfam" id="PF14214"/>
    </source>
</evidence>
<evidence type="ECO:0000259" key="3">
    <source>
        <dbReference type="Pfam" id="PF05970"/>
    </source>
</evidence>
<feature type="region of interest" description="Disordered" evidence="2">
    <location>
        <begin position="109"/>
        <end position="146"/>
    </location>
</feature>
<comment type="cofactor">
    <cofactor evidence="1">
        <name>Mg(2+)</name>
        <dbReference type="ChEBI" id="CHEBI:18420"/>
    </cofactor>
</comment>
<evidence type="ECO:0000256" key="1">
    <source>
        <dbReference type="RuleBase" id="RU363044"/>
    </source>
</evidence>
<dbReference type="GO" id="GO:0016787">
    <property type="term" value="F:hydrolase activity"/>
    <property type="evidence" value="ECO:0007669"/>
    <property type="project" value="UniProtKB-KW"/>
</dbReference>
<feature type="compositionally biased region" description="Polar residues" evidence="2">
    <location>
        <begin position="22"/>
        <end position="35"/>
    </location>
</feature>
<keyword evidence="1" id="KW-0378">Hydrolase</keyword>
<name>A0AAP0G4R1_9ASPA</name>
<evidence type="ECO:0000313" key="5">
    <source>
        <dbReference type="EMBL" id="KAK8937045.1"/>
    </source>
</evidence>
<evidence type="ECO:0000313" key="6">
    <source>
        <dbReference type="Proteomes" id="UP001418222"/>
    </source>
</evidence>
<organism evidence="5 6">
    <name type="scientific">Platanthera zijinensis</name>
    <dbReference type="NCBI Taxonomy" id="2320716"/>
    <lineage>
        <taxon>Eukaryota</taxon>
        <taxon>Viridiplantae</taxon>
        <taxon>Streptophyta</taxon>
        <taxon>Embryophyta</taxon>
        <taxon>Tracheophyta</taxon>
        <taxon>Spermatophyta</taxon>
        <taxon>Magnoliopsida</taxon>
        <taxon>Liliopsida</taxon>
        <taxon>Asparagales</taxon>
        <taxon>Orchidaceae</taxon>
        <taxon>Orchidoideae</taxon>
        <taxon>Orchideae</taxon>
        <taxon>Orchidinae</taxon>
        <taxon>Platanthera</taxon>
    </lineage>
</organism>
<feature type="domain" description="DNA helicase Pif1-like DEAD-box helicase" evidence="3">
    <location>
        <begin position="951"/>
        <end position="1154"/>
    </location>
</feature>
<keyword evidence="1" id="KW-0227">DNA damage</keyword>
<protein>
    <recommendedName>
        <fullName evidence="1">ATP-dependent DNA helicase</fullName>
        <ecNumber evidence="1">5.6.2.3</ecNumber>
    </recommendedName>
</protein>
<dbReference type="Proteomes" id="UP001418222">
    <property type="component" value="Unassembled WGS sequence"/>
</dbReference>
<dbReference type="AlphaFoldDB" id="A0AAP0G4R1"/>
<dbReference type="GO" id="GO:0006310">
    <property type="term" value="P:DNA recombination"/>
    <property type="evidence" value="ECO:0007669"/>
    <property type="project" value="UniProtKB-KW"/>
</dbReference>
<feature type="domain" description="Helitron helicase-like" evidence="4">
    <location>
        <begin position="394"/>
        <end position="508"/>
    </location>
</feature>
<dbReference type="GO" id="GO:0000723">
    <property type="term" value="P:telomere maintenance"/>
    <property type="evidence" value="ECO:0007669"/>
    <property type="project" value="InterPro"/>
</dbReference>
<sequence>MEVRPNEPESINQANEIEDNPSARTSQITNQNQDNLDQHQTEGQSSLPSQGGPVQYKRGRPLTSTTPTEQTRESTRVRVNNWRHSLTAEQRSALNARRIQSHPTLILPSAVHWGPANPEHPHQPNEIEDGSPAPTSRTGRRNIARNYRSSDNVRVFQLPQPTICPHCAARLFHKETKNLCCKLGKVILPAIPVPPQLLALYTDQTTRGRHFRQNIRAYNHVFSFTSMGVTLDETLPAFNQGLYTFRAHGAIYHKIGSLLPTPGNRPRFLQMFIYDTEHETSHRLAENNGLDTEILNEIKDILDTHNPYVKTFRQFAQHTQLQSCQLLIRERPSTVRQYILPTASQVAAVLVGAEDFAESTDRDIKVHSTSGHLTTVREYSGFYDPLQYPLLLSQGNIGRRTVLPSSFIGSPRDMYQRYQDAMSIVQHYGKPDIFLTMTCNPNWSEIKNELYPGQLPHDRPDLLTRIFRAKYENLKDEIFNKGILGKVVAHVHIIEFQKRGLPHVHMLVIFDAEDKLNTPDEFDTLVSAEIPSQEADHPLYDAVLKHMIHGPCGHFKPNAQCMKNFVCSKGYPKPFAEYTVQGNDSYPVYRRRDDNSRTITVGRGVVVDNRWVIPYNPWLLLRYDCHINVEICSSIKSIKYLYKYVYKGHDCVSFEVRPAPNYDEVSKYVDGRWVCAPEALWKIFKFEMTRMYPSVSRLQIHLPNQHQVHFGSEEMISTVLANERNSKSMLTEFFRVYNDDHEREKYLYKDFPKYYRYLSAERKWIPRVSTQKVIGRIYTVNPMEGERFYLRLLLNHVKGPKSFEDLKCTGGVQCTTFKQAAEQHGLLEEDNSIRDCLAEARCFRMPNSLRRLFATILLYCEPTSVQDLWDENFDSMTEDYTSSSTSNSSYQKDKLLHDLDDILQQHKKTIKDFGLPAISEGFEGLHLFSSLIEHERSFLISDDDLNSVNSFNPEQLSAFNIISASIRKRQNAMFFLDGPGGTGKTYLYRALLATFRKEGFIILATASSGIAANLLPGGRTAHSKFKIPIRYEIMSTCRFNKQSDLRELIQQAGAIIWDEAPMIHKKAFEAMDRSFKDVLDVNEPFGGKVMIFGGDFRQLTPVVVNGTKSQIISASIVESYLWTNVRILSLTMNMRAHDDPHFSEFLLRVGNGDEPAILNDMIQIPTSMVIPWAR</sequence>
<keyword evidence="1" id="KW-0233">DNA recombination</keyword>
<dbReference type="InterPro" id="IPR027417">
    <property type="entry name" value="P-loop_NTPase"/>
</dbReference>
<feature type="region of interest" description="Disordered" evidence="2">
    <location>
        <begin position="1"/>
        <end position="83"/>
    </location>
</feature>
<dbReference type="Pfam" id="PF14214">
    <property type="entry name" value="Helitron_like_N"/>
    <property type="match status" value="1"/>
</dbReference>
<dbReference type="GO" id="GO:0006281">
    <property type="term" value="P:DNA repair"/>
    <property type="evidence" value="ECO:0007669"/>
    <property type="project" value="UniProtKB-KW"/>
</dbReference>
<gene>
    <name evidence="5" type="ORF">KSP39_PZI012423</name>
</gene>
<evidence type="ECO:0000256" key="2">
    <source>
        <dbReference type="SAM" id="MobiDB-lite"/>
    </source>
</evidence>